<evidence type="ECO:0000313" key="3">
    <source>
        <dbReference type="Proteomes" id="UP000654075"/>
    </source>
</evidence>
<keyword evidence="3" id="KW-1185">Reference proteome</keyword>
<feature type="compositionally biased region" description="Low complexity" evidence="1">
    <location>
        <begin position="363"/>
        <end position="372"/>
    </location>
</feature>
<evidence type="ECO:0000313" key="2">
    <source>
        <dbReference type="EMBL" id="CAE8639239.1"/>
    </source>
</evidence>
<sequence length="657" mass="71331">MFAARGRQPSRPLDLLSVDVPAEGASTRGPSVPPFAPSDPVVGQEVSQTWNSFVEKREPSLDPMQPQDTPDISSAVALCKIMQAAGHVASWEAEKSGEKLNVFPEQRRKSVDEASTTSTTSATREKGPKSEKKKSESQVKASRAASVPAKRKGKNAVSDELPSAVRENMEQLPLELREKMGELPPELREKMGKAMMEFQKLMDTTLAPVLKGGKLANPEPGDFQGELPTDFMQRLIEFDQHLARSGSGAQSASCPFSGAPSSSSSPFGFQPAPRVKFPDEDKRKLMADDWRDVQAKGKAAKAHQTDRAKLAAKNNGRGVSANTVSGKSESAKDRFSGMFKGFTGSAGKKVKGATGEREEADADATGASSSSSSAAAFMNVPQSFEELATMNAGIIGADMAWIPIVMKTFEQLVGAVTSGQESSLEGACDVLALQISREAKGAIKLKEFQTCMLSALRSLLPERWGSLHEGAWIELWGCVEQQLQPTLALPKKYEQPVTRFVAGLSNQDKKTIGINAFTQLFKDEPVSENYFKQSNARLSFVVCRAMELAVALFLQPAKTIDEVTSLGLRHIMFQASTKFFQPLVSAIITEIRKWCKDSMAIEGLNWALCVIASVMVQTIEDGATPLLRAVVKNDPKGVKKTLSLAPRNQRTEWMIGR</sequence>
<dbReference type="SUPFAM" id="SSF46458">
    <property type="entry name" value="Globin-like"/>
    <property type="match status" value="1"/>
</dbReference>
<protein>
    <submittedName>
        <fullName evidence="2">Uncharacterized protein</fullName>
    </submittedName>
</protein>
<dbReference type="InterPro" id="IPR044399">
    <property type="entry name" value="Mb-like_M"/>
</dbReference>
<organism evidence="2 3">
    <name type="scientific">Polarella glacialis</name>
    <name type="common">Dinoflagellate</name>
    <dbReference type="NCBI Taxonomy" id="89957"/>
    <lineage>
        <taxon>Eukaryota</taxon>
        <taxon>Sar</taxon>
        <taxon>Alveolata</taxon>
        <taxon>Dinophyceae</taxon>
        <taxon>Suessiales</taxon>
        <taxon>Suessiaceae</taxon>
        <taxon>Polarella</taxon>
    </lineage>
</organism>
<dbReference type="CDD" id="cd01040">
    <property type="entry name" value="Mb-like"/>
    <property type="match status" value="1"/>
</dbReference>
<feature type="compositionally biased region" description="Basic and acidic residues" evidence="1">
    <location>
        <begin position="123"/>
        <end position="137"/>
    </location>
</feature>
<dbReference type="Proteomes" id="UP000654075">
    <property type="component" value="Unassembled WGS sequence"/>
</dbReference>
<feature type="region of interest" description="Disordered" evidence="1">
    <location>
        <begin position="243"/>
        <end position="279"/>
    </location>
</feature>
<feature type="compositionally biased region" description="Low complexity" evidence="1">
    <location>
        <begin position="251"/>
        <end position="273"/>
    </location>
</feature>
<dbReference type="InterPro" id="IPR012292">
    <property type="entry name" value="Globin/Proto"/>
</dbReference>
<dbReference type="GO" id="GO:0020037">
    <property type="term" value="F:heme binding"/>
    <property type="evidence" value="ECO:0007669"/>
    <property type="project" value="InterPro"/>
</dbReference>
<gene>
    <name evidence="2" type="ORF">PGLA1383_LOCUS54285</name>
</gene>
<feature type="region of interest" description="Disordered" evidence="1">
    <location>
        <begin position="1"/>
        <end position="43"/>
    </location>
</feature>
<reference evidence="2" key="1">
    <citation type="submission" date="2021-02" db="EMBL/GenBank/DDBJ databases">
        <authorList>
            <person name="Dougan E. K."/>
            <person name="Rhodes N."/>
            <person name="Thang M."/>
            <person name="Chan C."/>
        </authorList>
    </citation>
    <scope>NUCLEOTIDE SEQUENCE</scope>
</reference>
<proteinExistence type="predicted"/>
<dbReference type="EMBL" id="CAJNNV010032190">
    <property type="protein sequence ID" value="CAE8639239.1"/>
    <property type="molecule type" value="Genomic_DNA"/>
</dbReference>
<dbReference type="OrthoDB" id="434546at2759"/>
<dbReference type="InterPro" id="IPR009050">
    <property type="entry name" value="Globin-like_sf"/>
</dbReference>
<feature type="region of interest" description="Disordered" evidence="1">
    <location>
        <begin position="90"/>
        <end position="161"/>
    </location>
</feature>
<evidence type="ECO:0000256" key="1">
    <source>
        <dbReference type="SAM" id="MobiDB-lite"/>
    </source>
</evidence>
<name>A0A813HL04_POLGL</name>
<accession>A0A813HL04</accession>
<comment type="caution">
    <text evidence="2">The sequence shown here is derived from an EMBL/GenBank/DDBJ whole genome shotgun (WGS) entry which is preliminary data.</text>
</comment>
<dbReference type="AlphaFoldDB" id="A0A813HL04"/>
<feature type="region of interest" description="Disordered" evidence="1">
    <location>
        <begin position="345"/>
        <end position="372"/>
    </location>
</feature>
<dbReference type="Gene3D" id="1.10.490.10">
    <property type="entry name" value="Globins"/>
    <property type="match status" value="1"/>
</dbReference>
<dbReference type="GO" id="GO:0019825">
    <property type="term" value="F:oxygen binding"/>
    <property type="evidence" value="ECO:0007669"/>
    <property type="project" value="InterPro"/>
</dbReference>